<dbReference type="InterPro" id="IPR036388">
    <property type="entry name" value="WH-like_DNA-bd_sf"/>
</dbReference>
<dbReference type="PROSITE" id="PS50110">
    <property type="entry name" value="RESPONSE_REGULATORY"/>
    <property type="match status" value="1"/>
</dbReference>
<reference evidence="12 13" key="1">
    <citation type="submission" date="2018-04" db="EMBL/GenBank/DDBJ databases">
        <title>Serotype diversity and antimicrobial resistance among Salmonella enterica isolated from patients at an equine referral hospital.</title>
        <authorList>
            <person name="Leon I.M."/>
            <person name="Lawhon S.D."/>
            <person name="Norman K.N."/>
            <person name="Threadgill D.S."/>
            <person name="Ohta N."/>
            <person name="Vinasco J."/>
            <person name="Scott H.M."/>
        </authorList>
    </citation>
    <scope>NUCLEOTIDE SEQUENCE [LARGE SCALE GENOMIC DNA]</scope>
    <source>
        <strain evidence="11 12">159</strain>
        <strain evidence="10 13">230</strain>
    </source>
</reference>
<feature type="modified residue" description="4-aspartylphosphate" evidence="6">
    <location>
        <position position="73"/>
    </location>
</feature>
<dbReference type="Proteomes" id="UP000245551">
    <property type="component" value="Unassembled WGS sequence"/>
</dbReference>
<keyword evidence="3" id="KW-0805">Transcription regulation</keyword>
<gene>
    <name evidence="11" type="ORF">C4784_02135</name>
    <name evidence="10" type="ORF">C4855_02200</name>
</gene>
<dbReference type="CDD" id="cd00383">
    <property type="entry name" value="trans_reg_C"/>
    <property type="match status" value="1"/>
</dbReference>
<dbReference type="Proteomes" id="UP000245068">
    <property type="component" value="Unassembled WGS sequence"/>
</dbReference>
<evidence type="ECO:0000313" key="10">
    <source>
        <dbReference type="EMBL" id="PVJ52187.1"/>
    </source>
</evidence>
<evidence type="ECO:0000256" key="1">
    <source>
        <dbReference type="ARBA" id="ARBA00022553"/>
    </source>
</evidence>
<dbReference type="InterPro" id="IPR011006">
    <property type="entry name" value="CheY-like_superfamily"/>
</dbReference>
<name>A0A2T8XND7_SALET</name>
<dbReference type="FunFam" id="1.10.10.10:FF:000005">
    <property type="entry name" value="Two-component system response regulator"/>
    <property type="match status" value="1"/>
</dbReference>
<dbReference type="GO" id="GO:0032993">
    <property type="term" value="C:protein-DNA complex"/>
    <property type="evidence" value="ECO:0007669"/>
    <property type="project" value="TreeGrafter"/>
</dbReference>
<dbReference type="InterPro" id="IPR016032">
    <property type="entry name" value="Sig_transdc_resp-reg_C-effctor"/>
</dbReference>
<dbReference type="EMBL" id="QDOO01000002">
    <property type="protein sequence ID" value="PVM68520.1"/>
    <property type="molecule type" value="Genomic_DNA"/>
</dbReference>
<dbReference type="SMART" id="SM00448">
    <property type="entry name" value="REC"/>
    <property type="match status" value="1"/>
</dbReference>
<dbReference type="PANTHER" id="PTHR48111">
    <property type="entry name" value="REGULATOR OF RPOS"/>
    <property type="match status" value="1"/>
</dbReference>
<dbReference type="EMBL" id="QDLV01000001">
    <property type="protein sequence ID" value="PVJ52187.1"/>
    <property type="molecule type" value="Genomic_DNA"/>
</dbReference>
<evidence type="ECO:0000256" key="4">
    <source>
        <dbReference type="ARBA" id="ARBA00023125"/>
    </source>
</evidence>
<dbReference type="GO" id="GO:0005829">
    <property type="term" value="C:cytosol"/>
    <property type="evidence" value="ECO:0007669"/>
    <property type="project" value="TreeGrafter"/>
</dbReference>
<dbReference type="SUPFAM" id="SSF46894">
    <property type="entry name" value="C-terminal effector domain of the bipartite response regulators"/>
    <property type="match status" value="1"/>
</dbReference>
<dbReference type="SUPFAM" id="SSF52172">
    <property type="entry name" value="CheY-like"/>
    <property type="match status" value="1"/>
</dbReference>
<keyword evidence="1 6" id="KW-0597">Phosphoprotein</keyword>
<evidence type="ECO:0000313" key="11">
    <source>
        <dbReference type="EMBL" id="PVM68520.1"/>
    </source>
</evidence>
<dbReference type="InterPro" id="IPR001867">
    <property type="entry name" value="OmpR/PhoB-type_DNA-bd"/>
</dbReference>
<evidence type="ECO:0000256" key="3">
    <source>
        <dbReference type="ARBA" id="ARBA00023015"/>
    </source>
</evidence>
<dbReference type="SMART" id="SM00862">
    <property type="entry name" value="Trans_reg_C"/>
    <property type="match status" value="1"/>
</dbReference>
<dbReference type="Gene3D" id="3.40.50.2300">
    <property type="match status" value="1"/>
</dbReference>
<dbReference type="CDD" id="cd19935">
    <property type="entry name" value="REC_OmpR_CusR-like"/>
    <property type="match status" value="1"/>
</dbReference>
<keyword evidence="2" id="KW-0902">Two-component regulatory system</keyword>
<comment type="caution">
    <text evidence="10">The sequence shown here is derived from an EMBL/GenBank/DDBJ whole genome shotgun (WGS) entry which is preliminary data.</text>
</comment>
<dbReference type="Gene3D" id="6.10.250.690">
    <property type="match status" value="1"/>
</dbReference>
<dbReference type="Gene3D" id="1.10.10.10">
    <property type="entry name" value="Winged helix-like DNA-binding domain superfamily/Winged helix DNA-binding domain"/>
    <property type="match status" value="1"/>
</dbReference>
<evidence type="ECO:0000259" key="8">
    <source>
        <dbReference type="PROSITE" id="PS50110"/>
    </source>
</evidence>
<keyword evidence="5" id="KW-0804">Transcription</keyword>
<dbReference type="Pfam" id="PF00072">
    <property type="entry name" value="Response_reg"/>
    <property type="match status" value="1"/>
</dbReference>
<evidence type="ECO:0000256" key="6">
    <source>
        <dbReference type="PROSITE-ProRule" id="PRU00169"/>
    </source>
</evidence>
<evidence type="ECO:0000256" key="7">
    <source>
        <dbReference type="PROSITE-ProRule" id="PRU01091"/>
    </source>
</evidence>
<dbReference type="AlphaFoldDB" id="A0A2T8XND7"/>
<dbReference type="InterPro" id="IPR006291">
    <property type="entry name" value="CusR-like"/>
</dbReference>
<dbReference type="PROSITE" id="PS51755">
    <property type="entry name" value="OMPR_PHOB"/>
    <property type="match status" value="1"/>
</dbReference>
<dbReference type="FunFam" id="3.40.50.2300:FF:000001">
    <property type="entry name" value="DNA-binding response regulator PhoB"/>
    <property type="match status" value="1"/>
</dbReference>
<dbReference type="InterPro" id="IPR039420">
    <property type="entry name" value="WalR-like"/>
</dbReference>
<evidence type="ECO:0000313" key="13">
    <source>
        <dbReference type="Proteomes" id="UP000245551"/>
    </source>
</evidence>
<feature type="domain" description="Response regulatory" evidence="8">
    <location>
        <begin position="24"/>
        <end position="137"/>
    </location>
</feature>
<dbReference type="PANTHER" id="PTHR48111:SF41">
    <property type="entry name" value="TRANSCRIPTIONAL REGULATORY PROTEIN CUSR-RELATED"/>
    <property type="match status" value="1"/>
</dbReference>
<protein>
    <submittedName>
        <fullName evidence="10">DNA-binding response regulator</fullName>
    </submittedName>
</protein>
<dbReference type="GO" id="GO:0000156">
    <property type="term" value="F:phosphorelay response regulator activity"/>
    <property type="evidence" value="ECO:0007669"/>
    <property type="project" value="TreeGrafter"/>
</dbReference>
<feature type="domain" description="OmpR/PhoB-type" evidence="9">
    <location>
        <begin position="144"/>
        <end position="242"/>
    </location>
</feature>
<dbReference type="GO" id="GO:0006355">
    <property type="term" value="P:regulation of DNA-templated transcription"/>
    <property type="evidence" value="ECO:0007669"/>
    <property type="project" value="InterPro"/>
</dbReference>
<accession>A0A2T8XND7</accession>
<dbReference type="InterPro" id="IPR001789">
    <property type="entry name" value="Sig_transdc_resp-reg_receiver"/>
</dbReference>
<sequence length="248" mass="27955">MTIMSSCWRFTDSLPSLWHTASMKILLIEDNQKTIEWVRQGLTEAGYVVDYACDGRDGLHLALQEHYSLIILDIMLPGLDGWQVLRALRTAHQSPVICLTARDSVEDRVKGLEAGANDYLVKPFSFAELLARVRAQLRQHVPVFTRLTINGLDMDATKQSVSRNGKPISLTRKEFLLLWLLASRAGEIVPRTAIASEVWGINFDSETNTVDVAIRRLRAKVDDPFEKKLIMTVRGMGYRLQAETSQNG</sequence>
<evidence type="ECO:0000256" key="5">
    <source>
        <dbReference type="ARBA" id="ARBA00023163"/>
    </source>
</evidence>
<dbReference type="NCBIfam" id="TIGR01387">
    <property type="entry name" value="cztR_silR_copR"/>
    <property type="match status" value="1"/>
</dbReference>
<feature type="DNA-binding region" description="OmpR/PhoB-type" evidence="7">
    <location>
        <begin position="144"/>
        <end position="242"/>
    </location>
</feature>
<keyword evidence="4 7" id="KW-0238">DNA-binding</keyword>
<evidence type="ECO:0000313" key="12">
    <source>
        <dbReference type="Proteomes" id="UP000245068"/>
    </source>
</evidence>
<evidence type="ECO:0000259" key="9">
    <source>
        <dbReference type="PROSITE" id="PS51755"/>
    </source>
</evidence>
<proteinExistence type="predicted"/>
<evidence type="ECO:0000256" key="2">
    <source>
        <dbReference type="ARBA" id="ARBA00023012"/>
    </source>
</evidence>
<organism evidence="10 13">
    <name type="scientific">Salmonella enterica subsp. enterica serovar Gaminara</name>
    <dbReference type="NCBI Taxonomy" id="913070"/>
    <lineage>
        <taxon>Bacteria</taxon>
        <taxon>Pseudomonadati</taxon>
        <taxon>Pseudomonadota</taxon>
        <taxon>Gammaproteobacteria</taxon>
        <taxon>Enterobacterales</taxon>
        <taxon>Enterobacteriaceae</taxon>
        <taxon>Salmonella</taxon>
    </lineage>
</organism>
<dbReference type="Pfam" id="PF00486">
    <property type="entry name" value="Trans_reg_C"/>
    <property type="match status" value="1"/>
</dbReference>
<dbReference type="GO" id="GO:0000976">
    <property type="term" value="F:transcription cis-regulatory region binding"/>
    <property type="evidence" value="ECO:0007669"/>
    <property type="project" value="TreeGrafter"/>
</dbReference>
<dbReference type="NCBIfam" id="NF008567">
    <property type="entry name" value="PRK11517.1"/>
    <property type="match status" value="1"/>
</dbReference>